<evidence type="ECO:0000256" key="5">
    <source>
        <dbReference type="ARBA" id="ARBA00023136"/>
    </source>
</evidence>
<dbReference type="EMBL" id="JAZAVK010000002">
    <property type="protein sequence ID" value="KAK7432927.1"/>
    <property type="molecule type" value="Genomic_DNA"/>
</dbReference>
<feature type="transmembrane region" description="Helical" evidence="8">
    <location>
        <begin position="414"/>
        <end position="435"/>
    </location>
</feature>
<keyword evidence="6" id="KW-0325">Glycoprotein</keyword>
<keyword evidence="5 8" id="KW-0472">Membrane</keyword>
<evidence type="ECO:0000256" key="2">
    <source>
        <dbReference type="ARBA" id="ARBA00022448"/>
    </source>
</evidence>
<evidence type="ECO:0000256" key="6">
    <source>
        <dbReference type="ARBA" id="ARBA00023180"/>
    </source>
</evidence>
<evidence type="ECO:0008006" key="11">
    <source>
        <dbReference type="Google" id="ProtNLM"/>
    </source>
</evidence>
<name>A0ABR1IH03_9HYPO</name>
<evidence type="ECO:0000313" key="9">
    <source>
        <dbReference type="EMBL" id="KAK7432927.1"/>
    </source>
</evidence>
<evidence type="ECO:0000256" key="3">
    <source>
        <dbReference type="ARBA" id="ARBA00022692"/>
    </source>
</evidence>
<accession>A0ABR1IH03</accession>
<organism evidence="9 10">
    <name type="scientific">Neonectria magnoliae</name>
    <dbReference type="NCBI Taxonomy" id="2732573"/>
    <lineage>
        <taxon>Eukaryota</taxon>
        <taxon>Fungi</taxon>
        <taxon>Dikarya</taxon>
        <taxon>Ascomycota</taxon>
        <taxon>Pezizomycotina</taxon>
        <taxon>Sordariomycetes</taxon>
        <taxon>Hypocreomycetidae</taxon>
        <taxon>Hypocreales</taxon>
        <taxon>Nectriaceae</taxon>
        <taxon>Neonectria</taxon>
    </lineage>
</organism>
<evidence type="ECO:0000256" key="7">
    <source>
        <dbReference type="SAM" id="MobiDB-lite"/>
    </source>
</evidence>
<dbReference type="PANTHER" id="PTHR43791">
    <property type="entry name" value="PERMEASE-RELATED"/>
    <property type="match status" value="1"/>
</dbReference>
<evidence type="ECO:0000256" key="8">
    <source>
        <dbReference type="SAM" id="Phobius"/>
    </source>
</evidence>
<proteinExistence type="predicted"/>
<keyword evidence="2" id="KW-0813">Transport</keyword>
<feature type="transmembrane region" description="Helical" evidence="8">
    <location>
        <begin position="381"/>
        <end position="402"/>
    </location>
</feature>
<keyword evidence="4 8" id="KW-1133">Transmembrane helix</keyword>
<dbReference type="InterPro" id="IPR036259">
    <property type="entry name" value="MFS_trans_sf"/>
</dbReference>
<keyword evidence="10" id="KW-1185">Reference proteome</keyword>
<evidence type="ECO:0000256" key="4">
    <source>
        <dbReference type="ARBA" id="ARBA00022989"/>
    </source>
</evidence>
<evidence type="ECO:0000313" key="10">
    <source>
        <dbReference type="Proteomes" id="UP001498421"/>
    </source>
</evidence>
<dbReference type="InterPro" id="IPR011701">
    <property type="entry name" value="MFS"/>
</dbReference>
<protein>
    <recommendedName>
        <fullName evidence="11">Major facilitator superfamily (MFS) profile domain-containing protein</fullName>
    </recommendedName>
</protein>
<keyword evidence="3 8" id="KW-0812">Transmembrane</keyword>
<feature type="transmembrane region" description="Helical" evidence="8">
    <location>
        <begin position="187"/>
        <end position="207"/>
    </location>
</feature>
<comment type="caution">
    <text evidence="9">The sequence shown here is derived from an EMBL/GenBank/DDBJ whole genome shotgun (WGS) entry which is preliminary data.</text>
</comment>
<feature type="region of interest" description="Disordered" evidence="7">
    <location>
        <begin position="1"/>
        <end position="66"/>
    </location>
</feature>
<dbReference type="SUPFAM" id="SSF103473">
    <property type="entry name" value="MFS general substrate transporter"/>
    <property type="match status" value="1"/>
</dbReference>
<feature type="compositionally biased region" description="Basic and acidic residues" evidence="7">
    <location>
        <begin position="19"/>
        <end position="28"/>
    </location>
</feature>
<reference evidence="9 10" key="1">
    <citation type="journal article" date="2025" name="Microbiol. Resour. Announc.">
        <title>Draft genome sequences for Neonectria magnoliae and Neonectria punicea, canker pathogens of Liriodendron tulipifera and Acer saccharum in West Virginia.</title>
        <authorList>
            <person name="Petronek H.M."/>
            <person name="Kasson M.T."/>
            <person name="Metheny A.M."/>
            <person name="Stauder C.M."/>
            <person name="Lovett B."/>
            <person name="Lynch S.C."/>
            <person name="Garnas J.R."/>
            <person name="Kasson L.R."/>
            <person name="Stajich J.E."/>
        </authorList>
    </citation>
    <scope>NUCLEOTIDE SEQUENCE [LARGE SCALE GENOMIC DNA]</scope>
    <source>
        <strain evidence="9 10">NRRL 64651</strain>
    </source>
</reference>
<dbReference type="Pfam" id="PF07690">
    <property type="entry name" value="MFS_1"/>
    <property type="match status" value="1"/>
</dbReference>
<feature type="transmembrane region" description="Helical" evidence="8">
    <location>
        <begin position="289"/>
        <end position="309"/>
    </location>
</feature>
<evidence type="ECO:0000256" key="1">
    <source>
        <dbReference type="ARBA" id="ARBA00004141"/>
    </source>
</evidence>
<feature type="transmembrane region" description="Helical" evidence="8">
    <location>
        <begin position="354"/>
        <end position="375"/>
    </location>
</feature>
<gene>
    <name evidence="9" type="ORF">QQZ08_000398</name>
</gene>
<comment type="subcellular location">
    <subcellularLocation>
        <location evidence="1">Membrane</location>
        <topology evidence="1">Multi-pass membrane protein</topology>
    </subcellularLocation>
</comment>
<feature type="transmembrane region" description="Helical" evidence="8">
    <location>
        <begin position="329"/>
        <end position="347"/>
    </location>
</feature>
<dbReference type="PANTHER" id="PTHR43791:SF51">
    <property type="entry name" value="MAJOR FACILITATOR SUPERFAMILY (MFS) PROFILE DOMAIN-CONTAINING PROTEIN"/>
    <property type="match status" value="1"/>
</dbReference>
<feature type="transmembrane region" description="Helical" evidence="8">
    <location>
        <begin position="219"/>
        <end position="241"/>
    </location>
</feature>
<dbReference type="Proteomes" id="UP001498421">
    <property type="component" value="Unassembled WGS sequence"/>
</dbReference>
<feature type="transmembrane region" description="Helical" evidence="8">
    <location>
        <begin position="447"/>
        <end position="469"/>
    </location>
</feature>
<sequence>MASSPSVPAEQSGVLKSGVHHDRPDEKLGTLSNTESTEEPLRTSRFHAVTRGDANPSSDDTPDSITGYDATVMRARATLSSDEEKKLLRRIDWRLIPLLSIMYMVKTIDASNVSNARIMDQGTNRNILIELNITSDQYNFVTAAYYIPYILAETPSNLLIKHLKPSAWQARIMFCYWYRPDEMASRIVLVTLLGNFSAVFSGLLAFAFDGVHARDLSGWKWLIVTEGIFTIVLGIIVYLVLPDFPDTAGWMSQTEKDFIQARLPVNAPRAAEKDFDGKEFWRTLKDLKLWLFLLCWAFYTIGTTGLMFYQPTVIANLGFTTIAQAQLLNIPPAIFACLLTIVFGWVAGTGRVPLPSIPLVFMIVIEACYIVLYTFPNTGGVYAATVIAGGFSTAWYTMMWPWRVQTTDGATGSAFAIAFANSYGQIGGAVGSQLFNSRFAPRYTTSFGIAMGFIGAAIVMNLVTWSVTWRVDVATRQLKRARVLAGKRNEAILDDVDIYAEKK</sequence>
<dbReference type="Gene3D" id="1.20.1250.20">
    <property type="entry name" value="MFS general substrate transporter like domains"/>
    <property type="match status" value="3"/>
</dbReference>